<name>A0ABX1X5F5_9BACL</name>
<organism evidence="2 3">
    <name type="scientific">Paenibacillus plantarum</name>
    <dbReference type="NCBI Taxonomy" id="2654975"/>
    <lineage>
        <taxon>Bacteria</taxon>
        <taxon>Bacillati</taxon>
        <taxon>Bacillota</taxon>
        <taxon>Bacilli</taxon>
        <taxon>Bacillales</taxon>
        <taxon>Paenibacillaceae</taxon>
        <taxon>Paenibacillus</taxon>
    </lineage>
</organism>
<evidence type="ECO:0000313" key="2">
    <source>
        <dbReference type="EMBL" id="NOU63652.1"/>
    </source>
</evidence>
<dbReference type="EMBL" id="WHNY01000019">
    <property type="protein sequence ID" value="NOU63652.1"/>
    <property type="molecule type" value="Genomic_DNA"/>
</dbReference>
<dbReference type="PANTHER" id="PTHR43630:SF2">
    <property type="entry name" value="GLYCOSYLTRANSFERASE"/>
    <property type="match status" value="1"/>
</dbReference>
<feature type="domain" description="Glycosyltransferase 2-like" evidence="1">
    <location>
        <begin position="255"/>
        <end position="342"/>
    </location>
</feature>
<proteinExistence type="predicted"/>
<dbReference type="Pfam" id="PF00535">
    <property type="entry name" value="Glycos_transf_2"/>
    <property type="match status" value="1"/>
</dbReference>
<sequence length="613" mass="70823">MITDIVLLAQHFEAMQECILNLRLSTTEHPYHLIVVLEEDSLRMSQWLEQNRNVTVVFCKPGTSVAAAYNIGVAAASSPHLVCMREYMYVTDGWLGRLSDCMERHKLAAVVGPVSSGISGVQNTPIISENPRVMQSYSESIGIMRESRSKRVTRVLSHLVMLRKSAFDQLGGFDERFEEESCEDDDLCYRALQEGYELYVAEDCFVRYERKYGKYADDPSLYDEQISTNSRKSFEKWGLDITLALHSWKWAVSVSLCMIVKNEEETLERCLSSVQGCVDEIIIIDTGSTDRTKEIARQFTDRIYDFDWIDDFSAARNFAFQKAKKDYILWLDADDILLPGDADRFLVLKQSLPWHTDAVSMVYNLAFDEFGHVTVSLRRNRLVKRERGFRWIGVVHEYLEVFGAIEYADVCVTHDRKHTQTSRNLHLYEKKEKEGKKFSSRDLYYYANELFDHQQWARSLRKYEQFLEQKDSWIEDIINACGRAADCLHKLGNLMEAKAKALLSFAYQLPRAENCCRLGYYHMEESDYASAAYWYQMAASLEKPQHPQALMQHACWTWLPHIQLSVCYNKLEQNERANHHNEIAATFIPEDSRILSNRAFFQGLGIGASASTT</sequence>
<gene>
    <name evidence="2" type="ORF">GC096_06385</name>
</gene>
<evidence type="ECO:0000313" key="3">
    <source>
        <dbReference type="Proteomes" id="UP000653578"/>
    </source>
</evidence>
<dbReference type="RefSeq" id="WP_171629423.1">
    <property type="nucleotide sequence ID" value="NZ_WHNY01000019.1"/>
</dbReference>
<keyword evidence="3" id="KW-1185">Reference proteome</keyword>
<dbReference type="SUPFAM" id="SSF48452">
    <property type="entry name" value="TPR-like"/>
    <property type="match status" value="1"/>
</dbReference>
<accession>A0ABX1X5F5</accession>
<dbReference type="Proteomes" id="UP000653578">
    <property type="component" value="Unassembled WGS sequence"/>
</dbReference>
<dbReference type="Gene3D" id="3.90.550.10">
    <property type="entry name" value="Spore Coat Polysaccharide Biosynthesis Protein SpsA, Chain A"/>
    <property type="match status" value="2"/>
</dbReference>
<protein>
    <submittedName>
        <fullName evidence="2">Glycosyltransferase</fullName>
    </submittedName>
</protein>
<comment type="caution">
    <text evidence="2">The sequence shown here is derived from an EMBL/GenBank/DDBJ whole genome shotgun (WGS) entry which is preliminary data.</text>
</comment>
<dbReference type="Gene3D" id="1.25.40.10">
    <property type="entry name" value="Tetratricopeptide repeat domain"/>
    <property type="match status" value="1"/>
</dbReference>
<reference evidence="2 3" key="1">
    <citation type="submission" date="2019-10" db="EMBL/GenBank/DDBJ databases">
        <title>Description of Paenibacillus humi sp. nov.</title>
        <authorList>
            <person name="Carlier A."/>
            <person name="Qi S."/>
        </authorList>
    </citation>
    <scope>NUCLEOTIDE SEQUENCE [LARGE SCALE GENOMIC DNA]</scope>
    <source>
        <strain evidence="2 3">LMG 31461</strain>
    </source>
</reference>
<dbReference type="InterPro" id="IPR001173">
    <property type="entry name" value="Glyco_trans_2-like"/>
</dbReference>
<dbReference type="PANTHER" id="PTHR43630">
    <property type="entry name" value="POLY-BETA-1,6-N-ACETYL-D-GLUCOSAMINE SYNTHASE"/>
    <property type="match status" value="1"/>
</dbReference>
<dbReference type="InterPro" id="IPR029044">
    <property type="entry name" value="Nucleotide-diphossugar_trans"/>
</dbReference>
<dbReference type="CDD" id="cd02511">
    <property type="entry name" value="Beta4Glucosyltransferase"/>
    <property type="match status" value="1"/>
</dbReference>
<dbReference type="SUPFAM" id="SSF53448">
    <property type="entry name" value="Nucleotide-diphospho-sugar transferases"/>
    <property type="match status" value="2"/>
</dbReference>
<dbReference type="InterPro" id="IPR011990">
    <property type="entry name" value="TPR-like_helical_dom_sf"/>
</dbReference>
<evidence type="ECO:0000259" key="1">
    <source>
        <dbReference type="Pfam" id="PF00535"/>
    </source>
</evidence>